<feature type="signal peptide" evidence="2">
    <location>
        <begin position="1"/>
        <end position="25"/>
    </location>
</feature>
<sequence>MIRSPLFLLPMGACLWLAGCAPPPAAPSSDVPSPAASDASGRAVHGSVTMGVASGPGGTRPLAGTSVCTRSGSVSLGLSLSSGYGRRDDPSC</sequence>
<evidence type="ECO:0000313" key="4">
    <source>
        <dbReference type="Proteomes" id="UP000477911"/>
    </source>
</evidence>
<evidence type="ECO:0008006" key="5">
    <source>
        <dbReference type="Google" id="ProtNLM"/>
    </source>
</evidence>
<name>A0A6L7G1D2_9RHOB</name>
<dbReference type="EMBL" id="WUMU01000003">
    <property type="protein sequence ID" value="MXN17308.1"/>
    <property type="molecule type" value="Genomic_DNA"/>
</dbReference>
<dbReference type="RefSeq" id="WP_160892431.1">
    <property type="nucleotide sequence ID" value="NZ_WUMU01000003.1"/>
</dbReference>
<feature type="compositionally biased region" description="Low complexity" evidence="1">
    <location>
        <begin position="71"/>
        <end position="83"/>
    </location>
</feature>
<dbReference type="Proteomes" id="UP000477911">
    <property type="component" value="Unassembled WGS sequence"/>
</dbReference>
<evidence type="ECO:0000256" key="2">
    <source>
        <dbReference type="SAM" id="SignalP"/>
    </source>
</evidence>
<dbReference type="AlphaFoldDB" id="A0A6L7G1D2"/>
<reference evidence="3 4" key="1">
    <citation type="submission" date="2019-12" db="EMBL/GenBank/DDBJ databases">
        <authorList>
            <person name="Li M."/>
        </authorList>
    </citation>
    <scope>NUCLEOTIDE SEQUENCE [LARGE SCALE GENOMIC DNA]</scope>
    <source>
        <strain evidence="3 4">GBMRC 2024</strain>
    </source>
</reference>
<comment type="caution">
    <text evidence="3">The sequence shown here is derived from an EMBL/GenBank/DDBJ whole genome shotgun (WGS) entry which is preliminary data.</text>
</comment>
<feature type="compositionally biased region" description="Low complexity" evidence="1">
    <location>
        <begin position="27"/>
        <end position="40"/>
    </location>
</feature>
<keyword evidence="4" id="KW-1185">Reference proteome</keyword>
<evidence type="ECO:0000313" key="3">
    <source>
        <dbReference type="EMBL" id="MXN17308.1"/>
    </source>
</evidence>
<feature type="region of interest" description="Disordered" evidence="1">
    <location>
        <begin position="24"/>
        <end position="92"/>
    </location>
</feature>
<proteinExistence type="predicted"/>
<evidence type="ECO:0000256" key="1">
    <source>
        <dbReference type="SAM" id="MobiDB-lite"/>
    </source>
</evidence>
<feature type="chain" id="PRO_5026655043" description="Lipoprotein" evidence="2">
    <location>
        <begin position="26"/>
        <end position="92"/>
    </location>
</feature>
<protein>
    <recommendedName>
        <fullName evidence="5">Lipoprotein</fullName>
    </recommendedName>
</protein>
<keyword evidence="2" id="KW-0732">Signal</keyword>
<gene>
    <name evidence="3" type="ORF">GR170_05630</name>
</gene>
<dbReference type="PROSITE" id="PS51257">
    <property type="entry name" value="PROKAR_LIPOPROTEIN"/>
    <property type="match status" value="1"/>
</dbReference>
<organism evidence="3 4">
    <name type="scientific">Pseudooceanicola albus</name>
    <dbReference type="NCBI Taxonomy" id="2692189"/>
    <lineage>
        <taxon>Bacteria</taxon>
        <taxon>Pseudomonadati</taxon>
        <taxon>Pseudomonadota</taxon>
        <taxon>Alphaproteobacteria</taxon>
        <taxon>Rhodobacterales</taxon>
        <taxon>Paracoccaceae</taxon>
        <taxon>Pseudooceanicola</taxon>
    </lineage>
</organism>
<accession>A0A6L7G1D2</accession>